<accession>A0A367LDE4</accession>
<dbReference type="AlphaFoldDB" id="A0A367LDE4"/>
<evidence type="ECO:0000313" key="2">
    <source>
        <dbReference type="EMBL" id="RCI12453.1"/>
    </source>
</evidence>
<dbReference type="OrthoDB" id="5421421at2759"/>
<reference evidence="2 3" key="1">
    <citation type="journal article" date="2015" name="BMC Genomics">
        <title>Insights from the genome of Ophiocordyceps polyrhachis-furcata to pathogenicity and host specificity in insect fungi.</title>
        <authorList>
            <person name="Wichadakul D."/>
            <person name="Kobmoo N."/>
            <person name="Ingsriswang S."/>
            <person name="Tangphatsornruang S."/>
            <person name="Chantasingh D."/>
            <person name="Luangsa-ard J.J."/>
            <person name="Eurwilaichitr L."/>
        </authorList>
    </citation>
    <scope>NUCLEOTIDE SEQUENCE [LARGE SCALE GENOMIC DNA]</scope>
    <source>
        <strain evidence="2 3">BCC 54312</strain>
    </source>
</reference>
<dbReference type="EMBL" id="LKCN02000007">
    <property type="protein sequence ID" value="RCI12453.1"/>
    <property type="molecule type" value="Genomic_DNA"/>
</dbReference>
<comment type="caution">
    <text evidence="2">The sequence shown here is derived from an EMBL/GenBank/DDBJ whole genome shotgun (WGS) entry which is preliminary data.</text>
</comment>
<gene>
    <name evidence="2" type="ORF">L249_0439</name>
</gene>
<protein>
    <submittedName>
        <fullName evidence="2">Uncharacterized protein</fullName>
    </submittedName>
</protein>
<proteinExistence type="predicted"/>
<dbReference type="Proteomes" id="UP000253664">
    <property type="component" value="Unassembled WGS sequence"/>
</dbReference>
<dbReference type="STRING" id="1330021.A0A367LDE4"/>
<feature type="compositionally biased region" description="Basic and acidic residues" evidence="1">
    <location>
        <begin position="234"/>
        <end position="244"/>
    </location>
</feature>
<evidence type="ECO:0000256" key="1">
    <source>
        <dbReference type="SAM" id="MobiDB-lite"/>
    </source>
</evidence>
<organism evidence="2 3">
    <name type="scientific">Ophiocordyceps polyrhachis-furcata BCC 54312</name>
    <dbReference type="NCBI Taxonomy" id="1330021"/>
    <lineage>
        <taxon>Eukaryota</taxon>
        <taxon>Fungi</taxon>
        <taxon>Dikarya</taxon>
        <taxon>Ascomycota</taxon>
        <taxon>Pezizomycotina</taxon>
        <taxon>Sordariomycetes</taxon>
        <taxon>Hypocreomycetidae</taxon>
        <taxon>Hypocreales</taxon>
        <taxon>Ophiocordycipitaceae</taxon>
        <taxon>Ophiocordyceps</taxon>
    </lineage>
</organism>
<name>A0A367LDE4_9HYPO</name>
<feature type="compositionally biased region" description="Polar residues" evidence="1">
    <location>
        <begin position="1"/>
        <end position="32"/>
    </location>
</feature>
<sequence length="477" mass="54695">MLHPRQVTSLNLPTQYDSNLLTPTSATGSPPLQQIRKLMGGQYPPPPNSPQTQEPTPPGSSKMYHHWNQQFDINTQPSSTSSPIGTPGHVPPEMYTIMDERRTPATQEQYLGMFDPDQQPLANPGPPYFMGDMHGTHPLMVRDGSSLAADGQHRTLHSNPSSMLGTHPSAVRPPMHRTSPDSLSMRGGRPAMELHQTTADSPRRRPVSGSRVKKNKTFRRQSASFRGHPQTDPADEHKNCHGEEVPPTLKSTCPDEERCIFESRWVHRQQRGQDMWDSIQNDFKQRFNKTHGKEMLQMKFKRARSKYIEWLPRDEEILRDAWKRMERERYQTLLDIFHEMKGSRNMRLNSSDIEVKVVNDLKLEENLYMENYRDLEIRRRRKVPAKKRQNGPHDDAAAADDLMVPDSGRVTHNEDDVINQVHNRRDLRWDTDSSAHSEVVDMPMWDNRAPMKVEAAPSSLRMMTGTPGRIIYGAPSK</sequence>
<feature type="region of interest" description="Disordered" evidence="1">
    <location>
        <begin position="151"/>
        <end position="249"/>
    </location>
</feature>
<feature type="region of interest" description="Disordered" evidence="1">
    <location>
        <begin position="1"/>
        <end position="64"/>
    </location>
</feature>
<keyword evidence="3" id="KW-1185">Reference proteome</keyword>
<evidence type="ECO:0000313" key="3">
    <source>
        <dbReference type="Proteomes" id="UP000253664"/>
    </source>
</evidence>